<organism evidence="2 3">
    <name type="scientific">Streptomyces ortus</name>
    <dbReference type="NCBI Taxonomy" id="2867268"/>
    <lineage>
        <taxon>Bacteria</taxon>
        <taxon>Bacillati</taxon>
        <taxon>Actinomycetota</taxon>
        <taxon>Actinomycetes</taxon>
        <taxon>Kitasatosporales</taxon>
        <taxon>Streptomycetaceae</taxon>
        <taxon>Streptomyces</taxon>
    </lineage>
</organism>
<dbReference type="RefSeq" id="WP_267028425.1">
    <property type="nucleotide sequence ID" value="NZ_JAIFZO010000002.1"/>
</dbReference>
<name>A0ABT3V8B5_9ACTN</name>
<gene>
    <name evidence="2" type="ORF">K3769_24055</name>
</gene>
<feature type="compositionally biased region" description="Basic and acidic residues" evidence="1">
    <location>
        <begin position="53"/>
        <end position="64"/>
    </location>
</feature>
<accession>A0ABT3V8B5</accession>
<evidence type="ECO:0000313" key="2">
    <source>
        <dbReference type="EMBL" id="MCX4235791.1"/>
    </source>
</evidence>
<protein>
    <submittedName>
        <fullName evidence="2">Uncharacterized protein</fullName>
    </submittedName>
</protein>
<dbReference type="Proteomes" id="UP001165590">
    <property type="component" value="Unassembled WGS sequence"/>
</dbReference>
<feature type="region of interest" description="Disordered" evidence="1">
    <location>
        <begin position="1"/>
        <end position="84"/>
    </location>
</feature>
<evidence type="ECO:0000313" key="3">
    <source>
        <dbReference type="Proteomes" id="UP001165590"/>
    </source>
</evidence>
<keyword evidence="3" id="KW-1185">Reference proteome</keyword>
<evidence type="ECO:0000256" key="1">
    <source>
        <dbReference type="SAM" id="MobiDB-lite"/>
    </source>
</evidence>
<dbReference type="EMBL" id="JAIFZO010000002">
    <property type="protein sequence ID" value="MCX4235791.1"/>
    <property type="molecule type" value="Genomic_DNA"/>
</dbReference>
<feature type="region of interest" description="Disordered" evidence="1">
    <location>
        <begin position="745"/>
        <end position="772"/>
    </location>
</feature>
<sequence length="772" mass="84858">MPDGADDLGRPNTNDGWDVPPVTPVTPVDEDRPAVSPKGGGDARATDGGTVREQVEYDDQARDRVHGKRKAEQQEGEEDGKGYEELRQVQQRVYNNFYASVDASGAAFGFAATSAPGLVPGIVAPEAVDEALRYYVRPEPCFREALGRLESDSLVVLTGQDDTGRGAGALALLRRIAGDVVPLRSLSPANALADLAATAAIEPGHAYVIRDYVGETNIVAVQAYEIGRLSEELQRKGAFLVITTDDTSLRRLALKDHCVPWHTPDAVQLFQYCRDKLPYVEIDPETEKELLESVAEKRRPADVVAAAVALSQSPLTALETLRDSDSKCVHEWFQGRPGADDLLPVAALAFLEGVPERTFEKATSLLFAHMRNWELHGETPVTEQEPVTPLPTRGGSFEQSRARWKERAVELVEVRSHSWPGQGDSRGERCLVFTSPRIRDLVICELHSLYGYELWYPLRQWLGDLSRLPDLDARTEVARGTAMLARYGPAEVEEYLLRNWAEGITSQRVTAALTLQFMCEAEQLAPLVLTIVLRWADNNGPGPAVTAAMALTGRLGSLYRLDALNLLWFLTGRGERIAFAARRSLVLLLQTTEQDPDRALLTLRYARTCVESAERRSKDRLDALRMVVQLIEAERLEGPGSVPAALLRQVPDSARHLGALWTAVLLSSFRRRAVQALCRTLVHLRDDPTATDDVRRLGEAMRAGTSASQWSALAHALSTALRSPDFAIPGTHELARVLVGSLHGRSRPDPARRLSPPFTQVVSSSVQGGRSK</sequence>
<reference evidence="2" key="1">
    <citation type="journal article" date="2022" name="bioRxiv">
        <title>Discovery and biosynthetic assessment of Streptomyces ortus sp nov. isolated from a deep-sea sponge.</title>
        <authorList>
            <person name="Williams S.E."/>
        </authorList>
    </citation>
    <scope>NUCLEOTIDE SEQUENCE</scope>
    <source>
        <strain evidence="2">A15ISP2-DRY2</strain>
    </source>
</reference>
<proteinExistence type="predicted"/>
<comment type="caution">
    <text evidence="2">The sequence shown here is derived from an EMBL/GenBank/DDBJ whole genome shotgun (WGS) entry which is preliminary data.</text>
</comment>